<dbReference type="PROSITE" id="PS50157">
    <property type="entry name" value="ZINC_FINGER_C2H2_2"/>
    <property type="match status" value="1"/>
</dbReference>
<evidence type="ECO:0000313" key="4">
    <source>
        <dbReference type="EMBL" id="KAJ8060829.1"/>
    </source>
</evidence>
<comment type="caution">
    <text evidence="4">The sequence shown here is derived from an EMBL/GenBank/DDBJ whole genome shotgun (WGS) entry which is preliminary data.</text>
</comment>
<gene>
    <name evidence="4" type="ORF">OCU04_009913</name>
</gene>
<feature type="region of interest" description="Disordered" evidence="2">
    <location>
        <begin position="437"/>
        <end position="495"/>
    </location>
</feature>
<feature type="region of interest" description="Disordered" evidence="2">
    <location>
        <begin position="243"/>
        <end position="268"/>
    </location>
</feature>
<reference evidence="4" key="1">
    <citation type="submission" date="2022-11" db="EMBL/GenBank/DDBJ databases">
        <title>Genome Resource of Sclerotinia nivalis Strain SnTB1, a Plant Pathogen Isolated from American Ginseng.</title>
        <authorList>
            <person name="Fan S."/>
        </authorList>
    </citation>
    <scope>NUCLEOTIDE SEQUENCE</scope>
    <source>
        <strain evidence="4">SnTB1</strain>
    </source>
</reference>
<dbReference type="InterPro" id="IPR013087">
    <property type="entry name" value="Znf_C2H2_type"/>
</dbReference>
<feature type="domain" description="C2H2-type" evidence="3">
    <location>
        <begin position="607"/>
        <end position="640"/>
    </location>
</feature>
<feature type="compositionally biased region" description="Basic and acidic residues" evidence="2">
    <location>
        <begin position="243"/>
        <end position="253"/>
    </location>
</feature>
<feature type="compositionally biased region" description="Low complexity" evidence="2">
    <location>
        <begin position="486"/>
        <end position="495"/>
    </location>
</feature>
<dbReference type="GO" id="GO:0008270">
    <property type="term" value="F:zinc ion binding"/>
    <property type="evidence" value="ECO:0007669"/>
    <property type="project" value="UniProtKB-KW"/>
</dbReference>
<feature type="region of interest" description="Disordered" evidence="2">
    <location>
        <begin position="1"/>
        <end position="35"/>
    </location>
</feature>
<dbReference type="OrthoDB" id="3565451at2759"/>
<feature type="compositionally biased region" description="Polar residues" evidence="2">
    <location>
        <begin position="1"/>
        <end position="13"/>
    </location>
</feature>
<accession>A0A9X0DFE5</accession>
<name>A0A9X0DFE5_9HELO</name>
<proteinExistence type="predicted"/>
<organism evidence="4 5">
    <name type="scientific">Sclerotinia nivalis</name>
    <dbReference type="NCBI Taxonomy" id="352851"/>
    <lineage>
        <taxon>Eukaryota</taxon>
        <taxon>Fungi</taxon>
        <taxon>Dikarya</taxon>
        <taxon>Ascomycota</taxon>
        <taxon>Pezizomycotina</taxon>
        <taxon>Leotiomycetes</taxon>
        <taxon>Helotiales</taxon>
        <taxon>Sclerotiniaceae</taxon>
        <taxon>Sclerotinia</taxon>
    </lineage>
</organism>
<keyword evidence="1" id="KW-0863">Zinc-finger</keyword>
<keyword evidence="1" id="KW-0862">Zinc</keyword>
<evidence type="ECO:0000256" key="1">
    <source>
        <dbReference type="PROSITE-ProRule" id="PRU00042"/>
    </source>
</evidence>
<protein>
    <recommendedName>
        <fullName evidence="3">C2H2-type domain-containing protein</fullName>
    </recommendedName>
</protein>
<evidence type="ECO:0000256" key="2">
    <source>
        <dbReference type="SAM" id="MobiDB-lite"/>
    </source>
</evidence>
<keyword evidence="1" id="KW-0479">Metal-binding</keyword>
<dbReference type="Proteomes" id="UP001152300">
    <property type="component" value="Unassembled WGS sequence"/>
</dbReference>
<evidence type="ECO:0000313" key="5">
    <source>
        <dbReference type="Proteomes" id="UP001152300"/>
    </source>
</evidence>
<dbReference type="SMART" id="SM00355">
    <property type="entry name" value="ZnF_C2H2"/>
    <property type="match status" value="3"/>
</dbReference>
<evidence type="ECO:0000259" key="3">
    <source>
        <dbReference type="PROSITE" id="PS50157"/>
    </source>
</evidence>
<dbReference type="Gene3D" id="3.30.160.60">
    <property type="entry name" value="Classic Zinc Finger"/>
    <property type="match status" value="1"/>
</dbReference>
<keyword evidence="5" id="KW-1185">Reference proteome</keyword>
<dbReference type="EMBL" id="JAPEIS010000012">
    <property type="protein sequence ID" value="KAJ8060829.1"/>
    <property type="molecule type" value="Genomic_DNA"/>
</dbReference>
<sequence>MTLQSTQQTSSIALSRDESSRPFNPGFLSTSHNSPGSLNVQMQDVSDHTFFNVPVVMTTFSNSNNIHDLLKTQIQRDLDSCYASASISPVTNDVSSLNNRAQLKSSACPSSTKIYPRGASNRIIGPGRVVKVGKQRTSSSASIYKKESRARKAQLFKAFAPLEKAKNALYPYSMSSESFRQESESLFLKLEMLIDQAICSDHKSDSCSTSEPSNSDIDSAYRSFSGTSLSEFGSCALEKPNFDVESEAHRPESSDDLEDDINMNAGAPRLELPSEPVYQCTFEARDKRCPYSTSRESDWVRHEESEKHWPQKRYMCLHCAEPQYNESLNPYCIYCLSEFPTRKEVLNHSLNCIEARKKGETFAGARTDHFRTHLTQVHQLAGLDKTSTSWTYKVTTKWPRYCGFCTYYFKDWESRKGHVALHFKEGADVSMWDPLLHKPRRQHGDEPSSLPRNEDDDDDDDDDDSHQHGKGRHSINKAAPDTYYTSSNSSSSSSSYVPQDVFWANGEVGWHQYKVEYEKTGWESLDDIDFANIALQWCKDPRRGRLASEFGLPSLDWISDLKFRQLHKLVVPKGKNPHFNLSSCYVSAEKTPHQAFPNLQRSIQKGYSCRFPSGCSKVFRRSADLQRHYKLVHAHADQKSLYSCGSKRRATDNDPFTRKDHYRDYLKDFHEEDVDFHRFSYARSNSHKPSRLDDRDGGAVMLSLARHRRQVARPTTVTSNFSDPWHSVTRKLVDRGFVSSNAVERGLSRFKKCNGKEVISLTHDIMIDRSPRFQLIATYKLQKRDINRCYYTSFIVYDNRPRKGIHNSRSLMRHNEYCHRSPGYSYFSSWNPHCSSHFRHMNSCCKAGLYKNSDQPKDLLDEGYQCEPRPNYLPCELVWSSKDSGRFNIMLEYITWIIHRGPLDPPGYQKLKPELSRSVALERYLSEYNRSEHLAYLTSQGVGDDATIASHCGNKSKRSFLLISCDYGVPCKGWENAWCYSFKLPVAWDLGQISDGR</sequence>
<feature type="compositionally biased region" description="Acidic residues" evidence="2">
    <location>
        <begin position="454"/>
        <end position="464"/>
    </location>
</feature>
<dbReference type="AlphaFoldDB" id="A0A9X0DFE5"/>